<evidence type="ECO:0000313" key="4">
    <source>
        <dbReference type="EMBL" id="SNV80827.1"/>
    </source>
</evidence>
<dbReference type="Proteomes" id="UP000215374">
    <property type="component" value="Chromosome 1"/>
</dbReference>
<proteinExistence type="predicted"/>
<evidence type="ECO:0000256" key="2">
    <source>
        <dbReference type="SAM" id="SignalP"/>
    </source>
</evidence>
<feature type="signal peptide" evidence="2">
    <location>
        <begin position="1"/>
        <end position="18"/>
    </location>
</feature>
<dbReference type="OrthoDB" id="4415065at2"/>
<feature type="chain" id="PRO_5039421806" description="EF-hand domain-containing protein" evidence="2">
    <location>
        <begin position="19"/>
        <end position="234"/>
    </location>
</feature>
<evidence type="ECO:0000313" key="5">
    <source>
        <dbReference type="Proteomes" id="UP000215374"/>
    </source>
</evidence>
<dbReference type="InterPro" id="IPR018247">
    <property type="entry name" value="EF_Hand_1_Ca_BS"/>
</dbReference>
<dbReference type="GO" id="GO:0005509">
    <property type="term" value="F:calcium ion binding"/>
    <property type="evidence" value="ECO:0007669"/>
    <property type="project" value="InterPro"/>
</dbReference>
<feature type="region of interest" description="Disordered" evidence="1">
    <location>
        <begin position="85"/>
        <end position="190"/>
    </location>
</feature>
<dbReference type="AlphaFoldDB" id="A0A240ABR1"/>
<dbReference type="RefSeq" id="WP_051904933.1">
    <property type="nucleotide sequence ID" value="NZ_CP009211.1"/>
</dbReference>
<dbReference type="PROSITE" id="PS50222">
    <property type="entry name" value="EF_HAND_2"/>
    <property type="match status" value="1"/>
</dbReference>
<sequence>MSKRTTSFALAVTTAALALVGCGDSSSDTIPGTSPAIAAAVCDGDAGCESDMRTLSHKLDSSDDADGNGLIDQEELNAALDRLDREEKEAEEAAASSAAAASSSAAAERSSEAAAKKREAEASSRRAAEREAADREQAEREAAQREQAAREQAAAEQAAAEQAAAEQAAAEQAAAEQQQQQQQAGPQMEYATMGPYGSLFTCEQARDSWPVQSSPCYTGSDGNAYFEGMRQAMR</sequence>
<dbReference type="InterPro" id="IPR002048">
    <property type="entry name" value="EF_hand_dom"/>
</dbReference>
<reference evidence="4 5" key="1">
    <citation type="submission" date="2017-06" db="EMBL/GenBank/DDBJ databases">
        <authorList>
            <consortium name="Pathogen Informatics"/>
        </authorList>
    </citation>
    <scope>NUCLEOTIDE SEQUENCE [LARGE SCALE GENOMIC DNA]</scope>
    <source>
        <strain evidence="4 5">NCTC13015</strain>
    </source>
</reference>
<gene>
    <name evidence="4" type="ORF">SAMEA4535761_02009</name>
</gene>
<accession>A0A240ABR1</accession>
<protein>
    <recommendedName>
        <fullName evidence="3">EF-hand domain-containing protein</fullName>
    </recommendedName>
</protein>
<feature type="compositionally biased region" description="Basic and acidic residues" evidence="1">
    <location>
        <begin position="109"/>
        <end position="149"/>
    </location>
</feature>
<keyword evidence="2" id="KW-0732">Signal</keyword>
<name>A0A240ABR1_9CORY</name>
<evidence type="ECO:0000259" key="3">
    <source>
        <dbReference type="PROSITE" id="PS50222"/>
    </source>
</evidence>
<dbReference type="EMBL" id="LT906467">
    <property type="protein sequence ID" value="SNV80827.1"/>
    <property type="molecule type" value="Genomic_DNA"/>
</dbReference>
<evidence type="ECO:0000256" key="1">
    <source>
        <dbReference type="SAM" id="MobiDB-lite"/>
    </source>
</evidence>
<dbReference type="PROSITE" id="PS00018">
    <property type="entry name" value="EF_HAND_1"/>
    <property type="match status" value="1"/>
</dbReference>
<dbReference type="PROSITE" id="PS51257">
    <property type="entry name" value="PROKAR_LIPOPROTEIN"/>
    <property type="match status" value="1"/>
</dbReference>
<feature type="compositionally biased region" description="Low complexity" evidence="1">
    <location>
        <begin position="150"/>
        <end position="184"/>
    </location>
</feature>
<organism evidence="4 5">
    <name type="scientific">Corynebacterium imitans</name>
    <dbReference type="NCBI Taxonomy" id="156978"/>
    <lineage>
        <taxon>Bacteria</taxon>
        <taxon>Bacillati</taxon>
        <taxon>Actinomycetota</taxon>
        <taxon>Actinomycetes</taxon>
        <taxon>Mycobacteriales</taxon>
        <taxon>Corynebacteriaceae</taxon>
        <taxon>Corynebacterium</taxon>
    </lineage>
</organism>
<feature type="compositionally biased region" description="Low complexity" evidence="1">
    <location>
        <begin position="93"/>
        <end position="108"/>
    </location>
</feature>
<feature type="domain" description="EF-hand" evidence="3">
    <location>
        <begin position="64"/>
        <end position="86"/>
    </location>
</feature>